<dbReference type="SUPFAM" id="SSF64005">
    <property type="entry name" value="Undecaprenyl diphosphate synthase"/>
    <property type="match status" value="1"/>
</dbReference>
<dbReference type="InterPro" id="IPR036424">
    <property type="entry name" value="UPP_synth-like_sf"/>
</dbReference>
<name>A0ABS8V8P3_DATST</name>
<keyword evidence="1 2" id="KW-0808">Transferase</keyword>
<comment type="similarity">
    <text evidence="2">Belongs to the UPP synthase family.</text>
</comment>
<dbReference type="Proteomes" id="UP000823775">
    <property type="component" value="Unassembled WGS sequence"/>
</dbReference>
<dbReference type="Pfam" id="PF01255">
    <property type="entry name" value="Prenyltransf"/>
    <property type="match status" value="1"/>
</dbReference>
<organism evidence="3 4">
    <name type="scientific">Datura stramonium</name>
    <name type="common">Jimsonweed</name>
    <name type="synonym">Common thornapple</name>
    <dbReference type="NCBI Taxonomy" id="4076"/>
    <lineage>
        <taxon>Eukaryota</taxon>
        <taxon>Viridiplantae</taxon>
        <taxon>Streptophyta</taxon>
        <taxon>Embryophyta</taxon>
        <taxon>Tracheophyta</taxon>
        <taxon>Spermatophyta</taxon>
        <taxon>Magnoliopsida</taxon>
        <taxon>eudicotyledons</taxon>
        <taxon>Gunneridae</taxon>
        <taxon>Pentapetalae</taxon>
        <taxon>asterids</taxon>
        <taxon>lamiids</taxon>
        <taxon>Solanales</taxon>
        <taxon>Solanaceae</taxon>
        <taxon>Solanoideae</taxon>
        <taxon>Datureae</taxon>
        <taxon>Datura</taxon>
    </lineage>
</organism>
<dbReference type="EC" id="2.5.1.-" evidence="2"/>
<comment type="caution">
    <text evidence="3">The sequence shown here is derived from an EMBL/GenBank/DDBJ whole genome shotgun (WGS) entry which is preliminary data.</text>
</comment>
<dbReference type="EMBL" id="JACEIK010003646">
    <property type="protein sequence ID" value="MCD9642550.1"/>
    <property type="molecule type" value="Genomic_DNA"/>
</dbReference>
<evidence type="ECO:0000313" key="3">
    <source>
        <dbReference type="EMBL" id="MCD9642550.1"/>
    </source>
</evidence>
<accession>A0ABS8V8P3</accession>
<protein>
    <recommendedName>
        <fullName evidence="2">Alkyl transferase</fullName>
        <ecNumber evidence="2">2.5.1.-</ecNumber>
    </recommendedName>
</protein>
<evidence type="ECO:0000313" key="4">
    <source>
        <dbReference type="Proteomes" id="UP000823775"/>
    </source>
</evidence>
<evidence type="ECO:0000256" key="2">
    <source>
        <dbReference type="RuleBase" id="RU363018"/>
    </source>
</evidence>
<gene>
    <name evidence="3" type="primary">NDPS1_3</name>
    <name evidence="3" type="ORF">HAX54_029409</name>
</gene>
<dbReference type="HAMAP" id="MF_01139">
    <property type="entry name" value="ISPT"/>
    <property type="match status" value="1"/>
</dbReference>
<dbReference type="InterPro" id="IPR001441">
    <property type="entry name" value="UPP_synth-like"/>
</dbReference>
<evidence type="ECO:0000256" key="1">
    <source>
        <dbReference type="ARBA" id="ARBA00022679"/>
    </source>
</evidence>
<reference evidence="3 4" key="1">
    <citation type="journal article" date="2021" name="BMC Genomics">
        <title>Datura genome reveals duplications of psychoactive alkaloid biosynthetic genes and high mutation rate following tissue culture.</title>
        <authorList>
            <person name="Rajewski A."/>
            <person name="Carter-House D."/>
            <person name="Stajich J."/>
            <person name="Litt A."/>
        </authorList>
    </citation>
    <scope>NUCLEOTIDE SEQUENCE [LARGE SCALE GENOMIC DNA]</scope>
    <source>
        <strain evidence="3">AR-01</strain>
    </source>
</reference>
<dbReference type="PANTHER" id="PTHR10291">
    <property type="entry name" value="DEHYDRODOLICHYL DIPHOSPHATE SYNTHASE FAMILY MEMBER"/>
    <property type="match status" value="1"/>
</dbReference>
<dbReference type="CDD" id="cd00475">
    <property type="entry name" value="Cis_IPPS"/>
    <property type="match status" value="1"/>
</dbReference>
<dbReference type="NCBIfam" id="TIGR00055">
    <property type="entry name" value="uppS"/>
    <property type="match status" value="1"/>
</dbReference>
<keyword evidence="4" id="KW-1185">Reference proteome</keyword>
<dbReference type="PROSITE" id="PS01066">
    <property type="entry name" value="UPP_SYNTHASE"/>
    <property type="match status" value="1"/>
</dbReference>
<dbReference type="PANTHER" id="PTHR10291:SF16">
    <property type="entry name" value="(2Z,6Z)-FARNESYL DIPHOSPHATE SYNTHASE CPT6, CHLOROPLASTIC"/>
    <property type="match status" value="1"/>
</dbReference>
<sequence length="288" mass="32566">MKSLLVCQLLPSKSSLGLGSSSHLNSSSVCGRGRFCKISNSLSLNNNDGDGSIQLIHHPELIPKHVAIIMDGNRRWAKARGLPVQEGHKFLTPNLKNICNISSKLGIQLLTAFAFSTENWIRSKEEVDFLMKLFEEFFEEFMRFGVRVSVIGDKLKLPVTLQKGIELTEEATKSNEGFHLMMALNYGGHYDMLQATKSIASKVKDGVVQLEDINNKLFEKELSTKCAKPDLLIRTGGEQRISNFLLWQLAYSELYFTETLFPDFGEEALKEAMLSFQRRHRRFGGHTY</sequence>
<proteinExistence type="inferred from homology"/>
<dbReference type="InterPro" id="IPR018520">
    <property type="entry name" value="UPP_synth-like_CS"/>
</dbReference>
<dbReference type="Gene3D" id="3.40.1180.10">
    <property type="entry name" value="Decaprenyl diphosphate synthase-like"/>
    <property type="match status" value="1"/>
</dbReference>